<protein>
    <submittedName>
        <fullName evidence="1">Uncharacterized protein</fullName>
    </submittedName>
</protein>
<dbReference type="Proteomes" id="UP000177652">
    <property type="component" value="Unassembled WGS sequence"/>
</dbReference>
<dbReference type="EMBL" id="MFLK01000012">
    <property type="protein sequence ID" value="OGG66333.1"/>
    <property type="molecule type" value="Genomic_DNA"/>
</dbReference>
<comment type="caution">
    <text evidence="1">The sequence shown here is derived from an EMBL/GenBank/DDBJ whole genome shotgun (WGS) entry which is preliminary data.</text>
</comment>
<name>A0A1F6DY31_9BACT</name>
<reference evidence="1 2" key="1">
    <citation type="journal article" date="2016" name="Nat. Commun.">
        <title>Thousands of microbial genomes shed light on interconnected biogeochemical processes in an aquifer system.</title>
        <authorList>
            <person name="Anantharaman K."/>
            <person name="Brown C.T."/>
            <person name="Hug L.A."/>
            <person name="Sharon I."/>
            <person name="Castelle C.J."/>
            <person name="Probst A.J."/>
            <person name="Thomas B.C."/>
            <person name="Singh A."/>
            <person name="Wilkins M.J."/>
            <person name="Karaoz U."/>
            <person name="Brodie E.L."/>
            <person name="Williams K.H."/>
            <person name="Hubbard S.S."/>
            <person name="Banfield J.F."/>
        </authorList>
    </citation>
    <scope>NUCLEOTIDE SEQUENCE [LARGE SCALE GENOMIC DNA]</scope>
</reference>
<evidence type="ECO:0000313" key="1">
    <source>
        <dbReference type="EMBL" id="OGG66333.1"/>
    </source>
</evidence>
<accession>A0A1F6DY31</accession>
<dbReference type="STRING" id="1798497.A3D71_04765"/>
<gene>
    <name evidence="1" type="ORF">A3D71_04765</name>
</gene>
<evidence type="ECO:0000313" key="2">
    <source>
        <dbReference type="Proteomes" id="UP000177652"/>
    </source>
</evidence>
<dbReference type="AlphaFoldDB" id="A0A1F6DY31"/>
<organism evidence="1 2">
    <name type="scientific">Candidatus Kaiserbacteria bacterium RIFCSPHIGHO2_02_FULL_55_20</name>
    <dbReference type="NCBI Taxonomy" id="1798497"/>
    <lineage>
        <taxon>Bacteria</taxon>
        <taxon>Candidatus Kaiseribacteriota</taxon>
    </lineage>
</organism>
<proteinExistence type="predicted"/>
<sequence>MPALVQAEPVSFEGAWGKCTFIYPGHVTVSKYPECTGIDTNTASCKIYATLDDVDQQWTATVKSRPLKSKFAGKDATIPFGDGSLKCLVSSNTVTAVRKCWSKKTGMGGSGGCIICGLKDGVEKCAAVSVTIRQDKAKVRGANK</sequence>